<dbReference type="KEGG" id="mbe:MBM_02808"/>
<reference evidence="1 2" key="1">
    <citation type="journal article" date="2012" name="BMC Genomics">
        <title>Sequencing the genome of Marssonina brunnea reveals fungus-poplar co-evolution.</title>
        <authorList>
            <person name="Zhu S."/>
            <person name="Cao Y.-Z."/>
            <person name="Jiang C."/>
            <person name="Tan B.-Y."/>
            <person name="Wang Z."/>
            <person name="Feng S."/>
            <person name="Zhang L."/>
            <person name="Su X.-H."/>
            <person name="Brejova B."/>
            <person name="Vinar T."/>
            <person name="Xu M."/>
            <person name="Wang M.-X."/>
            <person name="Zhang S.-G."/>
            <person name="Huang M.-R."/>
            <person name="Wu R."/>
            <person name="Zhou Y."/>
        </authorList>
    </citation>
    <scope>NUCLEOTIDE SEQUENCE [LARGE SCALE GENOMIC DNA]</scope>
    <source>
        <strain evidence="1 2">MB_m1</strain>
    </source>
</reference>
<dbReference type="HOGENOM" id="CLU_1875867_0_0_1"/>
<evidence type="ECO:0000313" key="1">
    <source>
        <dbReference type="EMBL" id="EKD19571.1"/>
    </source>
</evidence>
<proteinExistence type="predicted"/>
<protein>
    <submittedName>
        <fullName evidence="1">Uncharacterized protein</fullName>
    </submittedName>
</protein>
<name>K1X2Y4_MARBU</name>
<sequence>MTSSAQKDFKLSDNAILKLTEEDMKRIRSLSSVANAPTTMPAFDKANIPDHIRQLERAFKDYDITSDSKKKQHLAEYNVSSFFGYNIRCNIESLGSFSDDKVSWDEFKALVKEEYKAYDLARWKDSISFLYDLSNK</sequence>
<dbReference type="AlphaFoldDB" id="K1X2Y4"/>
<dbReference type="EMBL" id="JH921431">
    <property type="protein sequence ID" value="EKD19571.1"/>
    <property type="molecule type" value="Genomic_DNA"/>
</dbReference>
<keyword evidence="2" id="KW-1185">Reference proteome</keyword>
<dbReference type="InParanoid" id="K1X2Y4"/>
<organism evidence="1 2">
    <name type="scientific">Marssonina brunnea f. sp. multigermtubi (strain MB_m1)</name>
    <name type="common">Marssonina leaf spot fungus</name>
    <dbReference type="NCBI Taxonomy" id="1072389"/>
    <lineage>
        <taxon>Eukaryota</taxon>
        <taxon>Fungi</taxon>
        <taxon>Dikarya</taxon>
        <taxon>Ascomycota</taxon>
        <taxon>Pezizomycotina</taxon>
        <taxon>Leotiomycetes</taxon>
        <taxon>Helotiales</taxon>
        <taxon>Drepanopezizaceae</taxon>
        <taxon>Drepanopeziza</taxon>
    </lineage>
</organism>
<gene>
    <name evidence="1" type="ORF">MBM_02808</name>
</gene>
<accession>K1X2Y4</accession>
<dbReference type="OrthoDB" id="3574518at2759"/>
<dbReference type="Proteomes" id="UP000006753">
    <property type="component" value="Unassembled WGS sequence"/>
</dbReference>
<evidence type="ECO:0000313" key="2">
    <source>
        <dbReference type="Proteomes" id="UP000006753"/>
    </source>
</evidence>